<dbReference type="InterPro" id="IPR011249">
    <property type="entry name" value="Metalloenz_LuxS/M16"/>
</dbReference>
<dbReference type="FunFam" id="3.30.830.10:FF:000015">
    <property type="entry name" value="Putative zinc metalloprotease"/>
    <property type="match status" value="1"/>
</dbReference>
<dbReference type="Pfam" id="PF00675">
    <property type="entry name" value="Peptidase_M16"/>
    <property type="match status" value="1"/>
</dbReference>
<dbReference type="Pfam" id="PF05193">
    <property type="entry name" value="Peptidase_M16_C"/>
    <property type="match status" value="1"/>
</dbReference>
<reference evidence="4" key="1">
    <citation type="submission" date="2014-02" db="EMBL/GenBank/DDBJ databases">
        <authorList>
            <person name="Genoscope - CEA"/>
        </authorList>
    </citation>
    <scope>NUCLEOTIDE SEQUENCE</scope>
    <source>
        <strain evidence="4">LS3</strain>
    </source>
</reference>
<organism evidence="4">
    <name type="scientific">Blastobotrys adeninivorans</name>
    <name type="common">Yeast</name>
    <name type="synonym">Arxula adeninivorans</name>
    <dbReference type="NCBI Taxonomy" id="409370"/>
    <lineage>
        <taxon>Eukaryota</taxon>
        <taxon>Fungi</taxon>
        <taxon>Dikarya</taxon>
        <taxon>Ascomycota</taxon>
        <taxon>Saccharomycotina</taxon>
        <taxon>Dipodascomycetes</taxon>
        <taxon>Dipodascales</taxon>
        <taxon>Trichomonascaceae</taxon>
        <taxon>Blastobotrys</taxon>
    </lineage>
</organism>
<dbReference type="InterPro" id="IPR007863">
    <property type="entry name" value="Peptidase_M16_C"/>
</dbReference>
<dbReference type="Gene3D" id="3.30.830.10">
    <property type="entry name" value="Metalloenzyme, LuxS/M16 peptidase-like"/>
    <property type="match status" value="4"/>
</dbReference>
<feature type="region of interest" description="Disordered" evidence="1">
    <location>
        <begin position="1003"/>
        <end position="1027"/>
    </location>
</feature>
<name>A0A060T0I3_BLAAD</name>
<feature type="domain" description="Peptidase M16 N-terminal" evidence="2">
    <location>
        <begin position="62"/>
        <end position="147"/>
    </location>
</feature>
<dbReference type="SUPFAM" id="SSF63411">
    <property type="entry name" value="LuxS/MPP-like metallohydrolase"/>
    <property type="match status" value="4"/>
</dbReference>
<dbReference type="AlphaFoldDB" id="A0A060T0I3"/>
<evidence type="ECO:0000259" key="3">
    <source>
        <dbReference type="Pfam" id="PF05193"/>
    </source>
</evidence>
<protein>
    <submittedName>
        <fullName evidence="4">ARAD1C08228p</fullName>
    </submittedName>
</protein>
<reference evidence="4" key="2">
    <citation type="submission" date="2014-06" db="EMBL/GenBank/DDBJ databases">
        <title>The complete genome of Blastobotrys (Arxula) adeninivorans LS3 - a yeast of biotechnological interest.</title>
        <authorList>
            <person name="Kunze G."/>
            <person name="Gaillardin C."/>
            <person name="Czernicka M."/>
            <person name="Durrens P."/>
            <person name="Martin T."/>
            <person name="Boer E."/>
            <person name="Gabaldon T."/>
            <person name="Cruz J."/>
            <person name="Talla E."/>
            <person name="Marck C."/>
            <person name="Goffeau A."/>
            <person name="Barbe V."/>
            <person name="Baret P."/>
            <person name="Baronian K."/>
            <person name="Beier S."/>
            <person name="Bleykasten C."/>
            <person name="Bode R."/>
            <person name="Casaregola S."/>
            <person name="Despons L."/>
            <person name="Fairhead C."/>
            <person name="Giersberg M."/>
            <person name="Gierski P."/>
            <person name="Hahnel U."/>
            <person name="Hartmann A."/>
            <person name="Jankowska D."/>
            <person name="Jubin C."/>
            <person name="Jung P."/>
            <person name="Lafontaine I."/>
            <person name="Leh-Louis V."/>
            <person name="Lemaire M."/>
            <person name="Marcet-Houben M."/>
            <person name="Mascher M."/>
            <person name="Morel G."/>
            <person name="Richard G.-F."/>
            <person name="Riechen J."/>
            <person name="Sacerdot C."/>
            <person name="Sarkar A."/>
            <person name="Savel G."/>
            <person name="Schacherer J."/>
            <person name="Sherman D."/>
            <person name="Straub M.-L."/>
            <person name="Stein N."/>
            <person name="Thierry A."/>
            <person name="Trautwein-Schult A."/>
            <person name="Westhof E."/>
            <person name="Worch S."/>
            <person name="Dujon B."/>
            <person name="Souciet J.-L."/>
            <person name="Wincker P."/>
            <person name="Scholz U."/>
            <person name="Neuveglise N."/>
        </authorList>
    </citation>
    <scope>NUCLEOTIDE SEQUENCE</scope>
    <source>
        <strain evidence="4">LS3</strain>
    </source>
</reference>
<sequence>MTVNEVDAGPETYGSFSKLVDQHLDYTDGHVYAWKSSRTGLQVILVQKATPIVSGHFSVVTEIEDDSGAPHTLEHLVFMGSKQYPYKGLLDQAGNKLFSLTNAWTDVDETVYTLTSAGWEGFSALLPVYLDHVLHPTLTDEACLTEVYHIDGEGEEKGVVFSEMQGVENTASSLVSLRARQLMFPDTSGYSSETGGLMDKLRVLTNEEIAKFHKLRYTPENLAVMVSGPVEPAQLMEVMAQFDDKLAPSSSFDRPFSSIDPPMAKSIKETIEFADSDESMGELQLSWLGPRGVQDHVENLAVEMVGYYLTRTGLGKLQLAMVETQEPLAAEIAFYTNDFYRTVPNIYLYSVATEQLDEAVDMALKVIAEQVDKFDLPTMKDCLSRQRQSMVYQIERDGTHLVTSINQAFKYGSDKDYANQVSMQDFDILDTWAANDWTQFIKKYFVDNPYVAVLAKPSRKLYKKQLSEKAERVQHTREKYGKEGLEKIAKELQRAQELNDKPIPQEVLDLFAPPDPSNIDFINTIPAVAGLARQDDGDSNKVQKVVDADTDVPLFLQFEHFDSQFVGVRAMISSAMVDERLLPYLEVIFSELFTFPIKIDGTVMSFEQVVSEIKKDTIENKCSSDYQFEEYLTLRLKSSFENYPKIIEWMRRAMHCSIFDRERLQIIVEKHLNSLPEIKRAGTEVLHSSITKACFTDRSLKRAADPLVTEQFIRDVAEKLETDDGYDEVKKDLETIRSQMFHSGNLRIVVYGNIEKLQKPVSSWSILAGDDNAVEPITRTVQLQTKEGLEMSRAAHITPVPATESSFIAVMGKGPSDYRDPDIPALAVCLEYLQAVEGPFWRAIRGTGLAYGANIERIPEQGHLMFSIYRGSDGGRSIKVAKEIVDDLYSGNSEFQADLIKGAISSIVHMFAYRESNGYDAAVYSFVATVFKGLPSSYRRDFMKQIASVTEEDLRRVIARYVQPMFVADSSLVFAACNPSMVDALEQLLRDWGYNVHIDNAIEADSDSEDESDDEDDEEDDEMDESE</sequence>
<accession>A0A060T0I3</accession>
<dbReference type="PANTHER" id="PTHR43016:SF16">
    <property type="entry name" value="METALLOPROTEASE, PUTATIVE (AFU_ORTHOLOGUE AFUA_4G07610)-RELATED"/>
    <property type="match status" value="1"/>
</dbReference>
<evidence type="ECO:0000259" key="2">
    <source>
        <dbReference type="Pfam" id="PF00675"/>
    </source>
</evidence>
<evidence type="ECO:0000313" key="4">
    <source>
        <dbReference type="EMBL" id="CDP34254.1"/>
    </source>
</evidence>
<dbReference type="InterPro" id="IPR011765">
    <property type="entry name" value="Pept_M16_N"/>
</dbReference>
<proteinExistence type="predicted"/>
<feature type="domain" description="Peptidase M16 C-terminal" evidence="3">
    <location>
        <begin position="204"/>
        <end position="369"/>
    </location>
</feature>
<gene>
    <name evidence="4" type="ORF">GNLVRS02_ARAD1C08228g</name>
</gene>
<dbReference type="GO" id="GO:0046872">
    <property type="term" value="F:metal ion binding"/>
    <property type="evidence" value="ECO:0007669"/>
    <property type="project" value="InterPro"/>
</dbReference>
<evidence type="ECO:0000256" key="1">
    <source>
        <dbReference type="SAM" id="MobiDB-lite"/>
    </source>
</evidence>
<dbReference type="MEROPS" id="M16.A04"/>
<dbReference type="EMBL" id="HG937693">
    <property type="protein sequence ID" value="CDP34254.1"/>
    <property type="molecule type" value="Genomic_DNA"/>
</dbReference>
<dbReference type="PANTHER" id="PTHR43016">
    <property type="entry name" value="PRESEQUENCE PROTEASE"/>
    <property type="match status" value="1"/>
</dbReference>
<dbReference type="PhylomeDB" id="A0A060T0I3"/>